<organism evidence="2 3">
    <name type="scientific">Citrus x changshan-huyou</name>
    <dbReference type="NCBI Taxonomy" id="2935761"/>
    <lineage>
        <taxon>Eukaryota</taxon>
        <taxon>Viridiplantae</taxon>
        <taxon>Streptophyta</taxon>
        <taxon>Embryophyta</taxon>
        <taxon>Tracheophyta</taxon>
        <taxon>Spermatophyta</taxon>
        <taxon>Magnoliopsida</taxon>
        <taxon>eudicotyledons</taxon>
        <taxon>Gunneridae</taxon>
        <taxon>Pentapetalae</taxon>
        <taxon>rosids</taxon>
        <taxon>malvids</taxon>
        <taxon>Sapindales</taxon>
        <taxon>Rutaceae</taxon>
        <taxon>Aurantioideae</taxon>
        <taxon>Citrus</taxon>
    </lineage>
</organism>
<protein>
    <recommendedName>
        <fullName evidence="1">Cation-transporting P-type ATPase N-terminal domain-containing protein</fullName>
    </recommendedName>
</protein>
<dbReference type="Pfam" id="PF00690">
    <property type="entry name" value="Cation_ATPase_N"/>
    <property type="match status" value="1"/>
</dbReference>
<dbReference type="AlphaFoldDB" id="A0AAP0N015"/>
<feature type="domain" description="Cation-transporting P-type ATPase N-terminal" evidence="1">
    <location>
        <begin position="24"/>
        <end position="60"/>
    </location>
</feature>
<dbReference type="Proteomes" id="UP001428341">
    <property type="component" value="Unassembled WGS sequence"/>
</dbReference>
<dbReference type="InterPro" id="IPR023298">
    <property type="entry name" value="ATPase_P-typ_TM_dom_sf"/>
</dbReference>
<keyword evidence="3" id="KW-1185">Reference proteome</keyword>
<reference evidence="2 3" key="1">
    <citation type="submission" date="2024-05" db="EMBL/GenBank/DDBJ databases">
        <title>Haplotype-resolved chromosome-level genome assembly of Huyou (Citrus changshanensis).</title>
        <authorList>
            <person name="Miao C."/>
            <person name="Chen W."/>
            <person name="Wu Y."/>
            <person name="Wang L."/>
            <person name="Zhao S."/>
            <person name="Grierson D."/>
            <person name="Xu C."/>
            <person name="Chen K."/>
        </authorList>
    </citation>
    <scope>NUCLEOTIDE SEQUENCE [LARGE SCALE GENOMIC DNA]</scope>
    <source>
        <strain evidence="2">01-14</strain>
        <tissue evidence="2">Leaf</tissue>
    </source>
</reference>
<gene>
    <name evidence="2" type="ORF">WN944_021925</name>
</gene>
<comment type="caution">
    <text evidence="2">The sequence shown here is derived from an EMBL/GenBank/DDBJ whole genome shotgun (WGS) entry which is preliminary data.</text>
</comment>
<evidence type="ECO:0000313" key="3">
    <source>
        <dbReference type="Proteomes" id="UP001428341"/>
    </source>
</evidence>
<dbReference type="InterPro" id="IPR004014">
    <property type="entry name" value="ATPase_P-typ_cation-transptr_N"/>
</dbReference>
<dbReference type="SUPFAM" id="SSF81665">
    <property type="entry name" value="Calcium ATPase, transmembrane domain M"/>
    <property type="match status" value="1"/>
</dbReference>
<accession>A0AAP0N015</accession>
<evidence type="ECO:0000259" key="1">
    <source>
        <dbReference type="Pfam" id="PF00690"/>
    </source>
</evidence>
<proteinExistence type="predicted"/>
<sequence length="69" mass="7996">MPEDLEKPLLDPENFNREGIDLARLPLDEVFEQLRTTRQGLLSEDVEVRLKIFCPNKLEEIGTAVLKFL</sequence>
<dbReference type="EMBL" id="JBCGBO010000001">
    <property type="protein sequence ID" value="KAK9228968.1"/>
    <property type="molecule type" value="Genomic_DNA"/>
</dbReference>
<evidence type="ECO:0000313" key="2">
    <source>
        <dbReference type="EMBL" id="KAK9228968.1"/>
    </source>
</evidence>
<name>A0AAP0N015_9ROSI</name>